<name>A0A8X6VFJ2_TRICX</name>
<evidence type="ECO:0000313" key="1">
    <source>
        <dbReference type="EMBL" id="GFY04205.1"/>
    </source>
</evidence>
<comment type="caution">
    <text evidence="1">The sequence shown here is derived from an EMBL/GenBank/DDBJ whole genome shotgun (WGS) entry which is preliminary data.</text>
</comment>
<dbReference type="Gene3D" id="3.30.420.10">
    <property type="entry name" value="Ribonuclease H-like superfamily/Ribonuclease H"/>
    <property type="match status" value="1"/>
</dbReference>
<dbReference type="EMBL" id="BMAU01021243">
    <property type="protein sequence ID" value="GFY04205.1"/>
    <property type="molecule type" value="Genomic_DNA"/>
</dbReference>
<dbReference type="AlphaFoldDB" id="A0A8X6VFJ2"/>
<reference evidence="1" key="1">
    <citation type="submission" date="2020-08" db="EMBL/GenBank/DDBJ databases">
        <title>Multicomponent nature underlies the extraordinary mechanical properties of spider dragline silk.</title>
        <authorList>
            <person name="Kono N."/>
            <person name="Nakamura H."/>
            <person name="Mori M."/>
            <person name="Yoshida Y."/>
            <person name="Ohtoshi R."/>
            <person name="Malay A.D."/>
            <person name="Moran D.A.P."/>
            <person name="Tomita M."/>
            <person name="Numata K."/>
            <person name="Arakawa K."/>
        </authorList>
    </citation>
    <scope>NUCLEOTIDE SEQUENCE</scope>
</reference>
<dbReference type="InterPro" id="IPR036397">
    <property type="entry name" value="RNaseH_sf"/>
</dbReference>
<proteinExistence type="predicted"/>
<organism evidence="1 2">
    <name type="scientific">Trichonephila clavipes</name>
    <name type="common">Golden silk orbweaver</name>
    <name type="synonym">Nephila clavipes</name>
    <dbReference type="NCBI Taxonomy" id="2585209"/>
    <lineage>
        <taxon>Eukaryota</taxon>
        <taxon>Metazoa</taxon>
        <taxon>Ecdysozoa</taxon>
        <taxon>Arthropoda</taxon>
        <taxon>Chelicerata</taxon>
        <taxon>Arachnida</taxon>
        <taxon>Araneae</taxon>
        <taxon>Araneomorphae</taxon>
        <taxon>Entelegynae</taxon>
        <taxon>Araneoidea</taxon>
        <taxon>Nephilidae</taxon>
        <taxon>Trichonephila</taxon>
    </lineage>
</organism>
<accession>A0A8X6VFJ2</accession>
<dbReference type="GO" id="GO:0003676">
    <property type="term" value="F:nucleic acid binding"/>
    <property type="evidence" value="ECO:0007669"/>
    <property type="project" value="InterPro"/>
</dbReference>
<evidence type="ECO:0000313" key="2">
    <source>
        <dbReference type="Proteomes" id="UP000887159"/>
    </source>
</evidence>
<protein>
    <submittedName>
        <fullName evidence="1">Transposable element Tcb1 transposase</fullName>
    </submittedName>
</protein>
<sequence length="194" mass="21900">MPRHGIQAHYEHLSEFKRGRNIGLKEAGCGQIGESLVLWVEVMWPLEDAGKNGWTMADFSIMMTCDPHTGVHHAHSQTVDRAKFTLLPTATPTATYACPLSSPDYSGTWLEQLVKHFLWSARSPDLSPIEYVRDTLGGRLHLPGNVVDLTQQLEQVWQEIPQETIRVLYQSMASRVAVVSRLEVVQHLIEFITL</sequence>
<dbReference type="Proteomes" id="UP000887159">
    <property type="component" value="Unassembled WGS sequence"/>
</dbReference>
<keyword evidence="2" id="KW-1185">Reference proteome</keyword>
<gene>
    <name evidence="1" type="primary">X975_10888</name>
    <name evidence="1" type="ORF">TNCV_1199831</name>
</gene>